<dbReference type="EMBL" id="RDQH01000339">
    <property type="protein sequence ID" value="RXH80143.1"/>
    <property type="molecule type" value="Genomic_DNA"/>
</dbReference>
<reference evidence="2 3" key="1">
    <citation type="submission" date="2018-10" db="EMBL/GenBank/DDBJ databases">
        <title>A high-quality apple genome assembly.</title>
        <authorList>
            <person name="Hu J."/>
        </authorList>
    </citation>
    <scope>NUCLEOTIDE SEQUENCE [LARGE SCALE GENOMIC DNA]</scope>
    <source>
        <strain evidence="3">cv. HFTH1</strain>
        <tissue evidence="2">Young leaf</tissue>
    </source>
</reference>
<proteinExistence type="inferred from homology"/>
<organism evidence="2 3">
    <name type="scientific">Malus domestica</name>
    <name type="common">Apple</name>
    <name type="synonym">Pyrus malus</name>
    <dbReference type="NCBI Taxonomy" id="3750"/>
    <lineage>
        <taxon>Eukaryota</taxon>
        <taxon>Viridiplantae</taxon>
        <taxon>Streptophyta</taxon>
        <taxon>Embryophyta</taxon>
        <taxon>Tracheophyta</taxon>
        <taxon>Spermatophyta</taxon>
        <taxon>Magnoliopsida</taxon>
        <taxon>eudicotyledons</taxon>
        <taxon>Gunneridae</taxon>
        <taxon>Pentapetalae</taxon>
        <taxon>rosids</taxon>
        <taxon>fabids</taxon>
        <taxon>Rosales</taxon>
        <taxon>Rosaceae</taxon>
        <taxon>Amygdaloideae</taxon>
        <taxon>Maleae</taxon>
        <taxon>Malus</taxon>
    </lineage>
</organism>
<dbReference type="GO" id="GO:0048046">
    <property type="term" value="C:apoplast"/>
    <property type="evidence" value="ECO:0007669"/>
    <property type="project" value="UniProtKB-SubCell"/>
</dbReference>
<comment type="caution">
    <text evidence="2">The sequence shown here is derived from an EMBL/GenBank/DDBJ whole genome shotgun (WGS) entry which is preliminary data.</text>
</comment>
<dbReference type="Pfam" id="PF03018">
    <property type="entry name" value="Dirigent"/>
    <property type="match status" value="1"/>
</dbReference>
<comment type="subunit">
    <text evidence="1">Homodimer.</text>
</comment>
<name>A0A498IFW9_MALDO</name>
<evidence type="ECO:0000313" key="2">
    <source>
        <dbReference type="EMBL" id="RXH80143.1"/>
    </source>
</evidence>
<sequence>MIRAVVNGTLDGRAGSWYSAFAVFVLLEATRGVGDVGIGGRYWLENNGKLRVISTNGENGRSSLAIQGANHYSMEGRKFGIVSGTEDFTFVKGYGIMDT</sequence>
<dbReference type="Proteomes" id="UP000290289">
    <property type="component" value="Chromosome 13"/>
</dbReference>
<dbReference type="InterPro" id="IPR004265">
    <property type="entry name" value="Dirigent"/>
</dbReference>
<evidence type="ECO:0000256" key="1">
    <source>
        <dbReference type="RuleBase" id="RU363099"/>
    </source>
</evidence>
<dbReference type="AlphaFoldDB" id="A0A498IFW9"/>
<comment type="similarity">
    <text evidence="1">Belongs to the plant dirigent protein family.</text>
</comment>
<protein>
    <recommendedName>
        <fullName evidence="1">Dirigent protein</fullName>
    </recommendedName>
</protein>
<evidence type="ECO:0000313" key="3">
    <source>
        <dbReference type="Proteomes" id="UP000290289"/>
    </source>
</evidence>
<keyword evidence="1" id="KW-0052">Apoplast</keyword>
<accession>A0A498IFW9</accession>
<comment type="function">
    <text evidence="1">Dirigent proteins impart stereoselectivity on the phenoxy radical-coupling reaction, yielding optically active lignans from two molecules of coniferyl alcohol in the biosynthesis of lignans, flavonolignans, and alkaloids and thus plays a central role in plant secondary metabolism.</text>
</comment>
<keyword evidence="3" id="KW-1185">Reference proteome</keyword>
<comment type="subcellular location">
    <subcellularLocation>
        <location evidence="1">Secreted</location>
        <location evidence="1">Extracellular space</location>
        <location evidence="1">Apoplast</location>
    </subcellularLocation>
</comment>
<gene>
    <name evidence="2" type="ORF">DVH24_041290</name>
</gene>
<keyword evidence="1" id="KW-0964">Secreted</keyword>